<feature type="domain" description="Response regulatory" evidence="10">
    <location>
        <begin position="3"/>
        <end position="116"/>
    </location>
</feature>
<evidence type="ECO:0000256" key="2">
    <source>
        <dbReference type="ARBA" id="ARBA00022553"/>
    </source>
</evidence>
<dbReference type="InterPro" id="IPR011006">
    <property type="entry name" value="CheY-like_superfamily"/>
</dbReference>
<keyword evidence="3" id="KW-0902">Two-component regulatory system</keyword>
<dbReference type="STRING" id="626937.HMPREF3293_02312"/>
<dbReference type="Pfam" id="PF00072">
    <property type="entry name" value="Response_reg"/>
    <property type="match status" value="1"/>
</dbReference>
<feature type="domain" description="OmpR/PhoB-type" evidence="11">
    <location>
        <begin position="124"/>
        <end position="221"/>
    </location>
</feature>
<keyword evidence="6" id="KW-0804">Transcription</keyword>
<dbReference type="PANTHER" id="PTHR48111">
    <property type="entry name" value="REGULATOR OF RPOS"/>
    <property type="match status" value="1"/>
</dbReference>
<keyword evidence="4" id="KW-0805">Transcription regulation</keyword>
<name>A0A136Q311_9FIRM</name>
<dbReference type="Gene3D" id="3.40.50.2300">
    <property type="match status" value="1"/>
</dbReference>
<feature type="DNA-binding region" description="OmpR/PhoB-type" evidence="9">
    <location>
        <begin position="124"/>
        <end position="221"/>
    </location>
</feature>
<comment type="caution">
    <text evidence="12">The sequence shown here is derived from an EMBL/GenBank/DDBJ whole genome shotgun (WGS) entry which is preliminary data.</text>
</comment>
<dbReference type="InterPro" id="IPR039420">
    <property type="entry name" value="WalR-like"/>
</dbReference>
<dbReference type="RefSeq" id="WP_066518792.1">
    <property type="nucleotide sequence ID" value="NZ_CABMOF010000001.1"/>
</dbReference>
<dbReference type="GO" id="GO:0000156">
    <property type="term" value="F:phosphorelay response regulator activity"/>
    <property type="evidence" value="ECO:0007669"/>
    <property type="project" value="TreeGrafter"/>
</dbReference>
<dbReference type="InterPro" id="IPR036388">
    <property type="entry name" value="WH-like_DNA-bd_sf"/>
</dbReference>
<evidence type="ECO:0000256" key="9">
    <source>
        <dbReference type="PROSITE-ProRule" id="PRU01091"/>
    </source>
</evidence>
<evidence type="ECO:0000256" key="8">
    <source>
        <dbReference type="PROSITE-ProRule" id="PRU00169"/>
    </source>
</evidence>
<dbReference type="Proteomes" id="UP000070366">
    <property type="component" value="Unassembled WGS sequence"/>
</dbReference>
<protein>
    <recommendedName>
        <fullName evidence="1">Stage 0 sporulation protein A homolog</fullName>
    </recommendedName>
</protein>
<dbReference type="Pfam" id="PF00486">
    <property type="entry name" value="Trans_reg_C"/>
    <property type="match status" value="1"/>
</dbReference>
<evidence type="ECO:0000256" key="1">
    <source>
        <dbReference type="ARBA" id="ARBA00018672"/>
    </source>
</evidence>
<gene>
    <name evidence="12" type="ORF">HMPREF3293_02312</name>
</gene>
<dbReference type="GO" id="GO:0005829">
    <property type="term" value="C:cytosol"/>
    <property type="evidence" value="ECO:0007669"/>
    <property type="project" value="TreeGrafter"/>
</dbReference>
<dbReference type="EMBL" id="LSZW01000063">
    <property type="protein sequence ID" value="KXK65055.1"/>
    <property type="molecule type" value="Genomic_DNA"/>
</dbReference>
<dbReference type="FunFam" id="1.10.10.10:FF:000018">
    <property type="entry name" value="DNA-binding response regulator ResD"/>
    <property type="match status" value="1"/>
</dbReference>
<evidence type="ECO:0000259" key="11">
    <source>
        <dbReference type="PROSITE" id="PS51755"/>
    </source>
</evidence>
<evidence type="ECO:0000313" key="12">
    <source>
        <dbReference type="EMBL" id="KXK65055.1"/>
    </source>
</evidence>
<proteinExistence type="predicted"/>
<dbReference type="Gene3D" id="6.10.250.690">
    <property type="match status" value="1"/>
</dbReference>
<dbReference type="OrthoDB" id="9790442at2"/>
<dbReference type="InterPro" id="IPR001867">
    <property type="entry name" value="OmpR/PhoB-type_DNA-bd"/>
</dbReference>
<evidence type="ECO:0000256" key="4">
    <source>
        <dbReference type="ARBA" id="ARBA00023015"/>
    </source>
</evidence>
<keyword evidence="13" id="KW-1185">Reference proteome</keyword>
<feature type="modified residue" description="4-aspartylphosphate" evidence="8">
    <location>
        <position position="52"/>
    </location>
</feature>
<keyword evidence="2 8" id="KW-0597">Phosphoprotein</keyword>
<reference evidence="12 13" key="1">
    <citation type="submission" date="2016-02" db="EMBL/GenBank/DDBJ databases">
        <authorList>
            <person name="Wen L."/>
            <person name="He K."/>
            <person name="Yang H."/>
        </authorList>
    </citation>
    <scope>NUCLEOTIDE SEQUENCE [LARGE SCALE GENOMIC DNA]</scope>
    <source>
        <strain evidence="12 13">DSM 22607</strain>
    </source>
</reference>
<dbReference type="SMART" id="SM00448">
    <property type="entry name" value="REC"/>
    <property type="match status" value="1"/>
</dbReference>
<dbReference type="PROSITE" id="PS51755">
    <property type="entry name" value="OMPR_PHOB"/>
    <property type="match status" value="1"/>
</dbReference>
<evidence type="ECO:0000256" key="7">
    <source>
        <dbReference type="ARBA" id="ARBA00024867"/>
    </source>
</evidence>
<dbReference type="GO" id="GO:0000976">
    <property type="term" value="F:transcription cis-regulatory region binding"/>
    <property type="evidence" value="ECO:0007669"/>
    <property type="project" value="TreeGrafter"/>
</dbReference>
<keyword evidence="5 9" id="KW-0238">DNA-binding</keyword>
<dbReference type="AlphaFoldDB" id="A0A136Q311"/>
<comment type="function">
    <text evidence="7">May play the central regulatory role in sporulation. It may be an element of the effector pathway responsible for the activation of sporulation genes in response to nutritional stress. Spo0A may act in concert with spo0H (a sigma factor) to control the expression of some genes that are critical to the sporulation process.</text>
</comment>
<sequence>MTNLLIADADAETRLKIMSYADANEFLIDEAGDGISAIKLFRRKEYDLIALDVFLPELDGLNVCRQLRKISPVPIVFLTAKSREFDRLAGFEAGADDYIIKPFYVSELFARIHAILNRCRETQKRTLLAADGLSVNLNSHTVWVDDIQIFLTPKEYDLLVFLLQNPNRALSRDAILSNVWGDEFSGTDRTVDTHIRTLRDSIGPYGNHILTVWGIGYKFER</sequence>
<dbReference type="PROSITE" id="PS50110">
    <property type="entry name" value="RESPONSE_REGULATORY"/>
    <property type="match status" value="1"/>
</dbReference>
<dbReference type="SUPFAM" id="SSF52172">
    <property type="entry name" value="CheY-like"/>
    <property type="match status" value="1"/>
</dbReference>
<evidence type="ECO:0000259" key="10">
    <source>
        <dbReference type="PROSITE" id="PS50110"/>
    </source>
</evidence>
<dbReference type="CDD" id="cd00383">
    <property type="entry name" value="trans_reg_C"/>
    <property type="match status" value="1"/>
</dbReference>
<dbReference type="PANTHER" id="PTHR48111:SF1">
    <property type="entry name" value="TWO-COMPONENT RESPONSE REGULATOR ORR33"/>
    <property type="match status" value="1"/>
</dbReference>
<dbReference type="KEGG" id="cmiu:B1H56_03760"/>
<dbReference type="Gene3D" id="1.10.10.10">
    <property type="entry name" value="Winged helix-like DNA-binding domain superfamily/Winged helix DNA-binding domain"/>
    <property type="match status" value="1"/>
</dbReference>
<evidence type="ECO:0000256" key="5">
    <source>
        <dbReference type="ARBA" id="ARBA00023125"/>
    </source>
</evidence>
<dbReference type="GO" id="GO:0006355">
    <property type="term" value="P:regulation of DNA-templated transcription"/>
    <property type="evidence" value="ECO:0007669"/>
    <property type="project" value="InterPro"/>
</dbReference>
<dbReference type="GO" id="GO:0032993">
    <property type="term" value="C:protein-DNA complex"/>
    <property type="evidence" value="ECO:0007669"/>
    <property type="project" value="TreeGrafter"/>
</dbReference>
<dbReference type="SMART" id="SM00862">
    <property type="entry name" value="Trans_reg_C"/>
    <property type="match status" value="1"/>
</dbReference>
<evidence type="ECO:0000256" key="6">
    <source>
        <dbReference type="ARBA" id="ARBA00023163"/>
    </source>
</evidence>
<accession>A0A136Q311</accession>
<dbReference type="InterPro" id="IPR001789">
    <property type="entry name" value="Sig_transdc_resp-reg_receiver"/>
</dbReference>
<organism evidence="12 13">
    <name type="scientific">Christensenella minuta</name>
    <dbReference type="NCBI Taxonomy" id="626937"/>
    <lineage>
        <taxon>Bacteria</taxon>
        <taxon>Bacillati</taxon>
        <taxon>Bacillota</taxon>
        <taxon>Clostridia</taxon>
        <taxon>Christensenellales</taxon>
        <taxon>Christensenellaceae</taxon>
        <taxon>Christensenella</taxon>
    </lineage>
</organism>
<evidence type="ECO:0000313" key="13">
    <source>
        <dbReference type="Proteomes" id="UP000070366"/>
    </source>
</evidence>
<evidence type="ECO:0000256" key="3">
    <source>
        <dbReference type="ARBA" id="ARBA00023012"/>
    </source>
</evidence>